<organism evidence="2 3">
    <name type="scientific">Kaistia defluvii</name>
    <dbReference type="NCBI Taxonomy" id="410841"/>
    <lineage>
        <taxon>Bacteria</taxon>
        <taxon>Pseudomonadati</taxon>
        <taxon>Pseudomonadota</taxon>
        <taxon>Alphaproteobacteria</taxon>
        <taxon>Hyphomicrobiales</taxon>
        <taxon>Kaistiaceae</taxon>
        <taxon>Kaistia</taxon>
    </lineage>
</organism>
<protein>
    <submittedName>
        <fullName evidence="2">Uncharacterized protein</fullName>
    </submittedName>
</protein>
<sequence>MRCCIGLLLLLLANGASAEEMARVYLEAFQLGSPARRIEGWRELDPARAVAGCQALGFDCSDDPDPARAATRFLKPILVSGPYRGTAKILRQRGNSFYAAFEAPPGFRLCKAGIDRVGGSIDRGAVFAGSIQRAGGDRLGVYAALPADGSGAIAFRLMTVMVPEARFAAEPCWPDGTLLFLCSGTTRCQVSRAFPEADLR</sequence>
<comment type="caution">
    <text evidence="2">The sequence shown here is derived from an EMBL/GenBank/DDBJ whole genome shotgun (WGS) entry which is preliminary data.</text>
</comment>
<feature type="signal peptide" evidence="1">
    <location>
        <begin position="1"/>
        <end position="18"/>
    </location>
</feature>
<dbReference type="Proteomes" id="UP001549321">
    <property type="component" value="Unassembled WGS sequence"/>
</dbReference>
<feature type="chain" id="PRO_5045099935" evidence="1">
    <location>
        <begin position="19"/>
        <end position="200"/>
    </location>
</feature>
<proteinExistence type="predicted"/>
<dbReference type="EMBL" id="JBEPSM010000001">
    <property type="protein sequence ID" value="MET4633844.1"/>
    <property type="molecule type" value="Genomic_DNA"/>
</dbReference>
<keyword evidence="3" id="KW-1185">Reference proteome</keyword>
<evidence type="ECO:0000313" key="2">
    <source>
        <dbReference type="EMBL" id="MET4633844.1"/>
    </source>
</evidence>
<reference evidence="2 3" key="1">
    <citation type="submission" date="2024-06" db="EMBL/GenBank/DDBJ databases">
        <title>Sorghum-associated microbial communities from plants grown in Nebraska, USA.</title>
        <authorList>
            <person name="Schachtman D."/>
        </authorList>
    </citation>
    <scope>NUCLEOTIDE SEQUENCE [LARGE SCALE GENOMIC DNA]</scope>
    <source>
        <strain evidence="2 3">3207</strain>
    </source>
</reference>
<dbReference type="RefSeq" id="WP_354550360.1">
    <property type="nucleotide sequence ID" value="NZ_JBEPSM010000001.1"/>
</dbReference>
<gene>
    <name evidence="2" type="ORF">ABIE08_001757</name>
</gene>
<name>A0ABV2QXU1_9HYPH</name>
<evidence type="ECO:0000256" key="1">
    <source>
        <dbReference type="SAM" id="SignalP"/>
    </source>
</evidence>
<accession>A0ABV2QXU1</accession>
<evidence type="ECO:0000313" key="3">
    <source>
        <dbReference type="Proteomes" id="UP001549321"/>
    </source>
</evidence>
<keyword evidence="1" id="KW-0732">Signal</keyword>